<accession>A0ABT3BK42</accession>
<evidence type="ECO:0000313" key="7">
    <source>
        <dbReference type="EMBL" id="MCV3273941.1"/>
    </source>
</evidence>
<dbReference type="PANTHER" id="PTHR38344:SF1">
    <property type="entry name" value="INORGANIC CARBON TRANSPORTER SUBUNIT DABA-RELATED"/>
    <property type="match status" value="1"/>
</dbReference>
<evidence type="ECO:0000256" key="4">
    <source>
        <dbReference type="ARBA" id="ARBA00022833"/>
    </source>
</evidence>
<evidence type="ECO:0000313" key="8">
    <source>
        <dbReference type="Proteomes" id="UP001208690"/>
    </source>
</evidence>
<comment type="subcellular location">
    <subcellularLocation>
        <location evidence="6">Cell membrane</location>
        <topology evidence="6">Peripheral membrane protein</topology>
    </subcellularLocation>
</comment>
<organism evidence="7 8">
    <name type="scientific">Roseobacter sinensis</name>
    <dbReference type="NCBI Taxonomy" id="2931391"/>
    <lineage>
        <taxon>Bacteria</taxon>
        <taxon>Pseudomonadati</taxon>
        <taxon>Pseudomonadota</taxon>
        <taxon>Alphaproteobacteria</taxon>
        <taxon>Rhodobacterales</taxon>
        <taxon>Roseobacteraceae</taxon>
        <taxon>Roseobacter</taxon>
    </lineage>
</organism>
<feature type="binding site" evidence="6">
    <location>
        <position position="334"/>
    </location>
    <ligand>
        <name>Zn(2+)</name>
        <dbReference type="ChEBI" id="CHEBI:29105"/>
    </ligand>
</feature>
<keyword evidence="2 6" id="KW-1003">Cell membrane</keyword>
<evidence type="ECO:0000256" key="5">
    <source>
        <dbReference type="ARBA" id="ARBA00023136"/>
    </source>
</evidence>
<comment type="caution">
    <text evidence="7">The sequence shown here is derived from an EMBL/GenBank/DDBJ whole genome shotgun (WGS) entry which is preliminary data.</text>
</comment>
<keyword evidence="8" id="KW-1185">Reference proteome</keyword>
<dbReference type="PANTHER" id="PTHR38344">
    <property type="entry name" value="UPF0753 PROTEIN AQ_863"/>
    <property type="match status" value="1"/>
</dbReference>
<feature type="binding site" evidence="6">
    <location>
        <position position="507"/>
    </location>
    <ligand>
        <name>Zn(2+)</name>
        <dbReference type="ChEBI" id="CHEBI:29105"/>
    </ligand>
</feature>
<evidence type="ECO:0000256" key="2">
    <source>
        <dbReference type="ARBA" id="ARBA00022475"/>
    </source>
</evidence>
<sequence>MFLNHAQIAPDHSSRILKAAEAAARAIPPAFPLEATVAVNPFLGQTGEDLATASARLTRVAGAPTTQSRAAYAQMIARGQITDSDLAAALAAAPAAAKPADVAALKAMAEAPHAAAGADPLPTVADLAARATGTDWPSIIEKTVGLWAAAQFDRGQALWAPAPAKSAFAAWRAWAGHDLTPEIAGLTGFCAHVLDAPDTAERAILRASEALGLTDAAAETAFHRLYMDLGGWAQHGRWLLWQAELAGGTDQTISDLLAIRLIWEEALLAHVPRLAEAWAETVQRHAAPVAPSETEVALAILQEAAERAHQRQLTAALDGPTPRGDRPFLQAAFCIDVRSEVFRRALESLDPSIETIGFAGFFGLPLSHRAQGSDVAEAHLPVLLTPALMTASHGDETTEQHIRIAARAIRAWGRFRQAAVSSFAFVEAAGPFYAGKLVRDALGLGGTKAAVGPAPQVAGGLSAEAKADTAAAVLKAMSLTEGHGRIVLLLGHGGQVANNPHESAYHCGACGGYTGEVSARLLATLLNDPEARAGLAARGVTVPADTQFVAGLHDTTTDEITLYDVEHGTGALRKLRDWLARAGRIARAERAGTLPGATADTVAARALNWAEVRPEWGLAGCAAFIAAPRSATAGKDLGGRAFLHSYDWRADDGFGTLELILTAPVVVASWISLQYYGSAVAPQVFGGGNKLIHNVVGGIGVIEGNNGRLRPGLPWQAVHDGETLRHDPLRLSVLIEAPRAAIADVLERHPEVRALFDNGWLHLFTLKEGRVEARYRPGLNWETSTATPRAA</sequence>
<reference evidence="7 8" key="1">
    <citation type="submission" date="2022-04" db="EMBL/GenBank/DDBJ databases">
        <title>Roseobacter sp. WL0113 is a bacterium isolated from neritic sediment.</title>
        <authorList>
            <person name="Wang L."/>
            <person name="He W."/>
            <person name="Zhang D.-F."/>
        </authorList>
    </citation>
    <scope>NUCLEOTIDE SEQUENCE [LARGE SCALE GENOMIC DNA]</scope>
    <source>
        <strain evidence="7 8">WL0113</strain>
    </source>
</reference>
<evidence type="ECO:0000256" key="3">
    <source>
        <dbReference type="ARBA" id="ARBA00022723"/>
    </source>
</evidence>
<name>A0ABT3BK42_9RHOB</name>
<dbReference type="Proteomes" id="UP001208690">
    <property type="component" value="Unassembled WGS sequence"/>
</dbReference>
<dbReference type="HAMAP" id="MF_01871">
    <property type="entry name" value="DabA"/>
    <property type="match status" value="1"/>
</dbReference>
<evidence type="ECO:0000256" key="1">
    <source>
        <dbReference type="ARBA" id="ARBA00022448"/>
    </source>
</evidence>
<feature type="binding site" evidence="6">
    <location>
        <position position="336"/>
    </location>
    <ligand>
        <name>Zn(2+)</name>
        <dbReference type="ChEBI" id="CHEBI:29105"/>
    </ligand>
</feature>
<keyword evidence="1 6" id="KW-0813">Transport</keyword>
<comment type="subunit">
    <text evidence="6">Forms a complex with DabB.</text>
</comment>
<protein>
    <recommendedName>
        <fullName evidence="6">Probable inorganic carbon transporter subunit DabA</fullName>
    </recommendedName>
</protein>
<proteinExistence type="inferred from homology"/>
<comment type="function">
    <text evidence="6">Part of an energy-coupled inorganic carbon pump.</text>
</comment>
<keyword evidence="4 6" id="KW-0862">Zinc</keyword>
<dbReference type="EMBL" id="JALIEB010000023">
    <property type="protein sequence ID" value="MCV3273941.1"/>
    <property type="molecule type" value="Genomic_DNA"/>
</dbReference>
<feature type="binding site" evidence="6">
    <location>
        <position position="492"/>
    </location>
    <ligand>
        <name>Zn(2+)</name>
        <dbReference type="ChEBI" id="CHEBI:29105"/>
    </ligand>
</feature>
<comment type="cofactor">
    <cofactor evidence="6">
        <name>Zn(2+)</name>
        <dbReference type="ChEBI" id="CHEBI:29105"/>
    </cofactor>
</comment>
<dbReference type="Pfam" id="PF10070">
    <property type="entry name" value="DabA"/>
    <property type="match status" value="1"/>
</dbReference>
<keyword evidence="5 6" id="KW-0472">Membrane</keyword>
<evidence type="ECO:0000256" key="6">
    <source>
        <dbReference type="HAMAP-Rule" id="MF_01871"/>
    </source>
</evidence>
<dbReference type="InterPro" id="IPR018752">
    <property type="entry name" value="DabA"/>
</dbReference>
<gene>
    <name evidence="6" type="primary">dabA</name>
    <name evidence="7" type="ORF">MUB52_21105</name>
</gene>
<comment type="similarity">
    <text evidence="6">Belongs to the inorganic carbon transporter (TC 9.A.2) DabA family.</text>
</comment>
<dbReference type="RefSeq" id="WP_263846147.1">
    <property type="nucleotide sequence ID" value="NZ_JALIEB010000023.1"/>
</dbReference>
<keyword evidence="3 6" id="KW-0479">Metal-binding</keyword>